<sequence length="143" mass="16752">MEFYTKQIEKTKSTSSPLLLKNHMIKRVIESKGQIKIKDLAYEIGYSERHTNLKFTEYFGMSPKLLSKIIRFQYVLNKLNKYIANPNQSSLILIAQEAGYYGQSHMYKDFSEFSSCSPGQYLDLLRQKNYYNRLVVVNSLVDK</sequence>
<evidence type="ECO:0000256" key="1">
    <source>
        <dbReference type="ARBA" id="ARBA00023015"/>
    </source>
</evidence>
<gene>
    <name evidence="5" type="ORF">EDD79_103214</name>
</gene>
<evidence type="ECO:0000313" key="6">
    <source>
        <dbReference type="Proteomes" id="UP000295504"/>
    </source>
</evidence>
<dbReference type="PANTHER" id="PTHR46796">
    <property type="entry name" value="HTH-TYPE TRANSCRIPTIONAL ACTIVATOR RHAS-RELATED"/>
    <property type="match status" value="1"/>
</dbReference>
<dbReference type="GO" id="GO:0043565">
    <property type="term" value="F:sequence-specific DNA binding"/>
    <property type="evidence" value="ECO:0007669"/>
    <property type="project" value="InterPro"/>
</dbReference>
<evidence type="ECO:0000256" key="2">
    <source>
        <dbReference type="ARBA" id="ARBA00023125"/>
    </source>
</evidence>
<organism evidence="5 6">
    <name type="scientific">Serpentinicella alkaliphila</name>
    <dbReference type="NCBI Taxonomy" id="1734049"/>
    <lineage>
        <taxon>Bacteria</taxon>
        <taxon>Bacillati</taxon>
        <taxon>Bacillota</taxon>
        <taxon>Clostridia</taxon>
        <taxon>Peptostreptococcales</taxon>
        <taxon>Natronincolaceae</taxon>
        <taxon>Serpentinicella</taxon>
    </lineage>
</organism>
<dbReference type="SMART" id="SM00342">
    <property type="entry name" value="HTH_ARAC"/>
    <property type="match status" value="1"/>
</dbReference>
<evidence type="ECO:0000259" key="4">
    <source>
        <dbReference type="PROSITE" id="PS01124"/>
    </source>
</evidence>
<dbReference type="Pfam" id="PF12833">
    <property type="entry name" value="HTH_18"/>
    <property type="match status" value="1"/>
</dbReference>
<dbReference type="InterPro" id="IPR050204">
    <property type="entry name" value="AraC_XylS_family_regulators"/>
</dbReference>
<dbReference type="PANTHER" id="PTHR46796:SF13">
    <property type="entry name" value="HTH-TYPE TRANSCRIPTIONAL ACTIVATOR RHAS"/>
    <property type="match status" value="1"/>
</dbReference>
<feature type="domain" description="HTH araC/xylS-type" evidence="4">
    <location>
        <begin position="23"/>
        <end position="124"/>
    </location>
</feature>
<dbReference type="Gene3D" id="1.10.10.60">
    <property type="entry name" value="Homeodomain-like"/>
    <property type="match status" value="1"/>
</dbReference>
<dbReference type="Proteomes" id="UP000295504">
    <property type="component" value="Unassembled WGS sequence"/>
</dbReference>
<keyword evidence="6" id="KW-1185">Reference proteome</keyword>
<proteinExistence type="predicted"/>
<protein>
    <submittedName>
        <fullName evidence="5">AraC-like DNA-binding protein</fullName>
    </submittedName>
</protein>
<keyword evidence="3" id="KW-0804">Transcription</keyword>
<evidence type="ECO:0000256" key="3">
    <source>
        <dbReference type="ARBA" id="ARBA00023163"/>
    </source>
</evidence>
<dbReference type="GO" id="GO:0003700">
    <property type="term" value="F:DNA-binding transcription factor activity"/>
    <property type="evidence" value="ECO:0007669"/>
    <property type="project" value="InterPro"/>
</dbReference>
<dbReference type="PROSITE" id="PS01124">
    <property type="entry name" value="HTH_ARAC_FAMILY_2"/>
    <property type="match status" value="1"/>
</dbReference>
<reference evidence="5 6" key="1">
    <citation type="submission" date="2019-03" db="EMBL/GenBank/DDBJ databases">
        <title>Genomic Encyclopedia of Type Strains, Phase IV (KMG-IV): sequencing the most valuable type-strain genomes for metagenomic binning, comparative biology and taxonomic classification.</title>
        <authorList>
            <person name="Goeker M."/>
        </authorList>
    </citation>
    <scope>NUCLEOTIDE SEQUENCE [LARGE SCALE GENOMIC DNA]</scope>
    <source>
        <strain evidence="5 6">DSM 100013</strain>
    </source>
</reference>
<name>A0A4R2TD11_9FIRM</name>
<comment type="caution">
    <text evidence="5">The sequence shown here is derived from an EMBL/GenBank/DDBJ whole genome shotgun (WGS) entry which is preliminary data.</text>
</comment>
<accession>A0A4R2TD11</accession>
<dbReference type="EMBL" id="SLYC01000032">
    <property type="protein sequence ID" value="TCP99826.1"/>
    <property type="molecule type" value="Genomic_DNA"/>
</dbReference>
<keyword evidence="2 5" id="KW-0238">DNA-binding</keyword>
<dbReference type="RefSeq" id="WP_213050194.1">
    <property type="nucleotide sequence ID" value="NZ_CP058648.1"/>
</dbReference>
<dbReference type="AlphaFoldDB" id="A0A4R2TD11"/>
<evidence type="ECO:0000313" key="5">
    <source>
        <dbReference type="EMBL" id="TCP99826.1"/>
    </source>
</evidence>
<dbReference type="InterPro" id="IPR018060">
    <property type="entry name" value="HTH_AraC"/>
</dbReference>
<keyword evidence="1" id="KW-0805">Transcription regulation</keyword>